<feature type="domain" description="MAM" evidence="4">
    <location>
        <begin position="74"/>
        <end position="250"/>
    </location>
</feature>
<organism evidence="6 7">
    <name type="scientific">Strongylocentrotus purpuratus</name>
    <name type="common">Purple sea urchin</name>
    <dbReference type="NCBI Taxonomy" id="7668"/>
    <lineage>
        <taxon>Eukaryota</taxon>
        <taxon>Metazoa</taxon>
        <taxon>Echinodermata</taxon>
        <taxon>Eleutherozoa</taxon>
        <taxon>Echinozoa</taxon>
        <taxon>Echinoidea</taxon>
        <taxon>Euechinoidea</taxon>
        <taxon>Echinacea</taxon>
        <taxon>Camarodonta</taxon>
        <taxon>Echinidea</taxon>
        <taxon>Strongylocentrotidae</taxon>
        <taxon>Strongylocentrotus</taxon>
    </lineage>
</organism>
<dbReference type="InterPro" id="IPR055355">
    <property type="entry name" value="ZP-C"/>
</dbReference>
<keyword evidence="1" id="KW-0732">Signal</keyword>
<evidence type="ECO:0000256" key="2">
    <source>
        <dbReference type="ARBA" id="ARBA00023157"/>
    </source>
</evidence>
<dbReference type="Pfam" id="PF00100">
    <property type="entry name" value="Zona_pellucida"/>
    <property type="match status" value="1"/>
</dbReference>
<dbReference type="OMA" id="RTIYWTE"/>
<keyword evidence="7" id="KW-1185">Reference proteome</keyword>
<dbReference type="InterPro" id="IPR055356">
    <property type="entry name" value="ZP-N"/>
</dbReference>
<dbReference type="RefSeq" id="XP_030837712.1">
    <property type="nucleotide sequence ID" value="XM_030981852.1"/>
</dbReference>
<dbReference type="Pfam" id="PF23344">
    <property type="entry name" value="ZP-N"/>
    <property type="match status" value="1"/>
</dbReference>
<proteinExistence type="predicted"/>
<evidence type="ECO:0000313" key="6">
    <source>
        <dbReference type="EnsemblMetazoa" id="XP_030837712"/>
    </source>
</evidence>
<protein>
    <recommendedName>
        <fullName evidence="8">ZP domain-containing protein</fullName>
    </recommendedName>
</protein>
<dbReference type="CDD" id="cd06263">
    <property type="entry name" value="MAM"/>
    <property type="match status" value="1"/>
</dbReference>
<dbReference type="GeneID" id="754087"/>
<evidence type="ECO:0000259" key="4">
    <source>
        <dbReference type="PROSITE" id="PS50060"/>
    </source>
</evidence>
<keyword evidence="2" id="KW-1015">Disulfide bond</keyword>
<keyword evidence="3" id="KW-0812">Transmembrane</keyword>
<dbReference type="PROSITE" id="PS51034">
    <property type="entry name" value="ZP_2"/>
    <property type="match status" value="1"/>
</dbReference>
<keyword evidence="3" id="KW-1133">Transmembrane helix</keyword>
<dbReference type="InParanoid" id="A0A7M7NKM0"/>
<evidence type="ECO:0000313" key="7">
    <source>
        <dbReference type="Proteomes" id="UP000007110"/>
    </source>
</evidence>
<dbReference type="PANTHER" id="PTHR14002:SF43">
    <property type="entry name" value="DELTA-LIKE PROTEIN"/>
    <property type="match status" value="1"/>
</dbReference>
<keyword evidence="3" id="KW-0472">Membrane</keyword>
<sequence>MKPRIGDATTLESLSNTCSGVAWSEGDLYWTYGSRDTLSVKDGETDIVRLIPVSTSSTKDIFVGRRTVEGPSDGECDFEKIKCRWHFKNSMSNDLDWTRRSAELTASNSTGPTVDHTTQSRTGQYMLLNTSSPANSPGNLASLISPPVNVSGPAPKCFRFWYYMHDVTNGSLTVFFQQGETRSSPNGQSTGETKLTTLWSAYGSQPDEWVGAEIEVRAAGIGHVLIKAVVGDPRLNIIGIDDVHFGECQQDSRLVCEDSSMTVYLDKARLGISSQDRVSFKNSLCRGAEYDADTVAITAPYNGCGTTVSESDDVILFSNQVNVMIHSDIRSSDVSIRVNCSMSRTYHVAMTYLAHAWIRYIREDGYGNFTVRIRQYTNVKFEDAYPGDIFPQQVEIDDRIYMATEMVTIKDVVDTTQNARCWATPSRDPSDPVSRDIINDGCPIGDGTKVYTLLTRGLQAFSFKAFSFSRDENLIYVHCDLIICQDSDQSACSSNCSHSRAVREARDTRDSGFGPYTVSQGPFMYKIDATRQKDGASMIVILLSALVCTTVLLLATIFIGVFIYARNRMGMRCN</sequence>
<dbReference type="Gene3D" id="2.60.40.3210">
    <property type="entry name" value="Zona pellucida, ZP-N domain"/>
    <property type="match status" value="1"/>
</dbReference>
<dbReference type="InterPro" id="IPR001507">
    <property type="entry name" value="ZP_dom"/>
</dbReference>
<dbReference type="AlphaFoldDB" id="A0A7M7NKM0"/>
<feature type="transmembrane region" description="Helical" evidence="3">
    <location>
        <begin position="538"/>
        <end position="565"/>
    </location>
</feature>
<evidence type="ECO:0000256" key="1">
    <source>
        <dbReference type="ARBA" id="ARBA00022729"/>
    </source>
</evidence>
<dbReference type="PANTHER" id="PTHR14002">
    <property type="entry name" value="ENDOGLIN/TGF-BETA RECEPTOR TYPE III"/>
    <property type="match status" value="1"/>
</dbReference>
<dbReference type="SMART" id="SM00241">
    <property type="entry name" value="ZP"/>
    <property type="match status" value="1"/>
</dbReference>
<dbReference type="InterPro" id="IPR042235">
    <property type="entry name" value="ZP-C_dom"/>
</dbReference>
<dbReference type="InterPro" id="IPR013320">
    <property type="entry name" value="ConA-like_dom_sf"/>
</dbReference>
<dbReference type="Gene3D" id="2.60.40.4100">
    <property type="entry name" value="Zona pellucida, ZP-C domain"/>
    <property type="match status" value="1"/>
</dbReference>
<dbReference type="Gene3D" id="2.60.120.200">
    <property type="match status" value="1"/>
</dbReference>
<dbReference type="GO" id="GO:0016020">
    <property type="term" value="C:membrane"/>
    <property type="evidence" value="ECO:0007669"/>
    <property type="project" value="InterPro"/>
</dbReference>
<dbReference type="EnsemblMetazoa" id="XM_030981852">
    <property type="protein sequence ID" value="XP_030837712"/>
    <property type="gene ID" value="LOC754087"/>
</dbReference>
<feature type="domain" description="ZP" evidence="5">
    <location>
        <begin position="255"/>
        <end position="499"/>
    </location>
</feature>
<dbReference type="OrthoDB" id="10063988at2759"/>
<dbReference type="SMART" id="SM00137">
    <property type="entry name" value="MAM"/>
    <property type="match status" value="1"/>
</dbReference>
<evidence type="ECO:0000256" key="3">
    <source>
        <dbReference type="SAM" id="Phobius"/>
    </source>
</evidence>
<dbReference type="InterPro" id="IPR000998">
    <property type="entry name" value="MAM_dom"/>
</dbReference>
<accession>A0A7M7NKM0</accession>
<dbReference type="PROSITE" id="PS50060">
    <property type="entry name" value="MAM_2"/>
    <property type="match status" value="1"/>
</dbReference>
<dbReference type="Proteomes" id="UP000007110">
    <property type="component" value="Unassembled WGS sequence"/>
</dbReference>
<reference evidence="7" key="1">
    <citation type="submission" date="2015-02" db="EMBL/GenBank/DDBJ databases">
        <title>Genome sequencing for Strongylocentrotus purpuratus.</title>
        <authorList>
            <person name="Murali S."/>
            <person name="Liu Y."/>
            <person name="Vee V."/>
            <person name="English A."/>
            <person name="Wang M."/>
            <person name="Skinner E."/>
            <person name="Han Y."/>
            <person name="Muzny D.M."/>
            <person name="Worley K.C."/>
            <person name="Gibbs R.A."/>
        </authorList>
    </citation>
    <scope>NUCLEOTIDE SEQUENCE</scope>
</reference>
<name>A0A7M7NKM0_STRPU</name>
<dbReference type="KEGG" id="spu:754087"/>
<reference evidence="6" key="2">
    <citation type="submission" date="2021-01" db="UniProtKB">
        <authorList>
            <consortium name="EnsemblMetazoa"/>
        </authorList>
    </citation>
    <scope>IDENTIFICATION</scope>
</reference>
<dbReference type="Pfam" id="PF00629">
    <property type="entry name" value="MAM"/>
    <property type="match status" value="1"/>
</dbReference>
<dbReference type="SUPFAM" id="SSF49899">
    <property type="entry name" value="Concanavalin A-like lectins/glucanases"/>
    <property type="match status" value="1"/>
</dbReference>
<evidence type="ECO:0000259" key="5">
    <source>
        <dbReference type="PROSITE" id="PS51034"/>
    </source>
</evidence>
<evidence type="ECO:0008006" key="8">
    <source>
        <dbReference type="Google" id="ProtNLM"/>
    </source>
</evidence>